<keyword evidence="1" id="KW-0175">Coiled coil</keyword>
<gene>
    <name evidence="2" type="ORF">CHIRRI_LOCUS7694</name>
</gene>
<evidence type="ECO:0000313" key="2">
    <source>
        <dbReference type="EMBL" id="CAG9804815.1"/>
    </source>
</evidence>
<evidence type="ECO:0000256" key="1">
    <source>
        <dbReference type="SAM" id="Coils"/>
    </source>
</evidence>
<dbReference type="AlphaFoldDB" id="A0A9N9RW05"/>
<reference evidence="2" key="1">
    <citation type="submission" date="2022-01" db="EMBL/GenBank/DDBJ databases">
        <authorList>
            <person name="King R."/>
        </authorList>
    </citation>
    <scope>NUCLEOTIDE SEQUENCE</scope>
</reference>
<proteinExistence type="predicted"/>
<keyword evidence="3" id="KW-1185">Reference proteome</keyword>
<sequence length="59" mass="7255">MKIAFTIKTDFHSDYAREKEGIEEVIERRKKKEKKIRKDCEERKNIEKKNSSLEIYHRT</sequence>
<reference evidence="2" key="2">
    <citation type="submission" date="2022-10" db="EMBL/GenBank/DDBJ databases">
        <authorList>
            <consortium name="ENA_rothamsted_submissions"/>
            <consortium name="culmorum"/>
            <person name="King R."/>
        </authorList>
    </citation>
    <scope>NUCLEOTIDE SEQUENCE</scope>
</reference>
<protein>
    <submittedName>
        <fullName evidence="2">Uncharacterized protein</fullName>
    </submittedName>
</protein>
<feature type="coiled-coil region" evidence="1">
    <location>
        <begin position="15"/>
        <end position="49"/>
    </location>
</feature>
<dbReference type="EMBL" id="OU895878">
    <property type="protein sequence ID" value="CAG9804815.1"/>
    <property type="molecule type" value="Genomic_DNA"/>
</dbReference>
<name>A0A9N9RW05_9DIPT</name>
<dbReference type="Proteomes" id="UP001153620">
    <property type="component" value="Chromosome 2"/>
</dbReference>
<accession>A0A9N9RW05</accession>
<evidence type="ECO:0000313" key="3">
    <source>
        <dbReference type="Proteomes" id="UP001153620"/>
    </source>
</evidence>
<organism evidence="2 3">
    <name type="scientific">Chironomus riparius</name>
    <dbReference type="NCBI Taxonomy" id="315576"/>
    <lineage>
        <taxon>Eukaryota</taxon>
        <taxon>Metazoa</taxon>
        <taxon>Ecdysozoa</taxon>
        <taxon>Arthropoda</taxon>
        <taxon>Hexapoda</taxon>
        <taxon>Insecta</taxon>
        <taxon>Pterygota</taxon>
        <taxon>Neoptera</taxon>
        <taxon>Endopterygota</taxon>
        <taxon>Diptera</taxon>
        <taxon>Nematocera</taxon>
        <taxon>Chironomoidea</taxon>
        <taxon>Chironomidae</taxon>
        <taxon>Chironominae</taxon>
        <taxon>Chironomus</taxon>
    </lineage>
</organism>